<keyword evidence="1" id="KW-0472">Membrane</keyword>
<gene>
    <name evidence="2" type="ORF">FMOSSE_LOCUS3926</name>
</gene>
<reference evidence="2" key="1">
    <citation type="submission" date="2021-06" db="EMBL/GenBank/DDBJ databases">
        <authorList>
            <person name="Kallberg Y."/>
            <person name="Tangrot J."/>
            <person name="Rosling A."/>
        </authorList>
    </citation>
    <scope>NUCLEOTIDE SEQUENCE</scope>
    <source>
        <strain evidence="2">87-6 pot B 2015</strain>
    </source>
</reference>
<dbReference type="EMBL" id="CAJVPP010000626">
    <property type="protein sequence ID" value="CAG8498798.1"/>
    <property type="molecule type" value="Genomic_DNA"/>
</dbReference>
<feature type="transmembrane region" description="Helical" evidence="1">
    <location>
        <begin position="62"/>
        <end position="86"/>
    </location>
</feature>
<keyword evidence="3" id="KW-1185">Reference proteome</keyword>
<proteinExistence type="predicted"/>
<evidence type="ECO:0000313" key="2">
    <source>
        <dbReference type="EMBL" id="CAG8498798.1"/>
    </source>
</evidence>
<evidence type="ECO:0000313" key="3">
    <source>
        <dbReference type="Proteomes" id="UP000789375"/>
    </source>
</evidence>
<evidence type="ECO:0000256" key="1">
    <source>
        <dbReference type="SAM" id="Phobius"/>
    </source>
</evidence>
<name>A0A9N8ZKQ6_FUNMO</name>
<sequence length="154" mass="17774">MDSCEDDELDYSNYEDYLQATIEYPDYNLSPNMKNLFNTLLETCKNVFNTGSAFYSRNKNEAILGLLMIHLILQYLANAVTGHAIYVPLLGMKVDSFFESFGEKGLGLYMIELSEGYLTFDMPYYLKNHMKGYWGCHDLLNNIITKYNHGNLNL</sequence>
<dbReference type="Proteomes" id="UP000789375">
    <property type="component" value="Unassembled WGS sequence"/>
</dbReference>
<comment type="caution">
    <text evidence="2">The sequence shown here is derived from an EMBL/GenBank/DDBJ whole genome shotgun (WGS) entry which is preliminary data.</text>
</comment>
<keyword evidence="1" id="KW-1133">Transmembrane helix</keyword>
<dbReference type="AlphaFoldDB" id="A0A9N8ZKQ6"/>
<accession>A0A9N8ZKQ6</accession>
<keyword evidence="1" id="KW-0812">Transmembrane</keyword>
<protein>
    <submittedName>
        <fullName evidence="2">13585_t:CDS:1</fullName>
    </submittedName>
</protein>
<organism evidence="2 3">
    <name type="scientific">Funneliformis mosseae</name>
    <name type="common">Endomycorrhizal fungus</name>
    <name type="synonym">Glomus mosseae</name>
    <dbReference type="NCBI Taxonomy" id="27381"/>
    <lineage>
        <taxon>Eukaryota</taxon>
        <taxon>Fungi</taxon>
        <taxon>Fungi incertae sedis</taxon>
        <taxon>Mucoromycota</taxon>
        <taxon>Glomeromycotina</taxon>
        <taxon>Glomeromycetes</taxon>
        <taxon>Glomerales</taxon>
        <taxon>Glomeraceae</taxon>
        <taxon>Funneliformis</taxon>
    </lineage>
</organism>